<keyword evidence="5" id="KW-0732">Signal</keyword>
<evidence type="ECO:0000256" key="3">
    <source>
        <dbReference type="ARBA" id="ARBA00022643"/>
    </source>
</evidence>
<dbReference type="PANTHER" id="PTHR33798:SF5">
    <property type="entry name" value="FLAVIN REDUCTASE LIKE DOMAIN-CONTAINING PROTEIN"/>
    <property type="match status" value="1"/>
</dbReference>
<feature type="domain" description="Flavin reductase like" evidence="6">
    <location>
        <begin position="89"/>
        <end position="251"/>
    </location>
</feature>
<dbReference type="GO" id="GO:0010181">
    <property type="term" value="F:FMN binding"/>
    <property type="evidence" value="ECO:0007669"/>
    <property type="project" value="InterPro"/>
</dbReference>
<dbReference type="SMART" id="SM00903">
    <property type="entry name" value="Flavin_Reduct"/>
    <property type="match status" value="1"/>
</dbReference>
<dbReference type="Gene3D" id="2.30.110.10">
    <property type="entry name" value="Electron Transport, Fmn-binding Protein, Chain A"/>
    <property type="match status" value="1"/>
</dbReference>
<comment type="cofactor">
    <cofactor evidence="1">
        <name>FMN</name>
        <dbReference type="ChEBI" id="CHEBI:58210"/>
    </cofactor>
</comment>
<dbReference type="SUPFAM" id="SSF50475">
    <property type="entry name" value="FMN-binding split barrel"/>
    <property type="match status" value="1"/>
</dbReference>
<dbReference type="Pfam" id="PF01613">
    <property type="entry name" value="Flavin_Reduct"/>
    <property type="match status" value="1"/>
</dbReference>
<dbReference type="AlphaFoldDB" id="A0A7S3QX28"/>
<proteinExistence type="inferred from homology"/>
<evidence type="ECO:0000256" key="2">
    <source>
        <dbReference type="ARBA" id="ARBA00022630"/>
    </source>
</evidence>
<dbReference type="PANTHER" id="PTHR33798">
    <property type="entry name" value="FLAVOPROTEIN OXYGENASE"/>
    <property type="match status" value="1"/>
</dbReference>
<evidence type="ECO:0000256" key="4">
    <source>
        <dbReference type="ARBA" id="ARBA00038054"/>
    </source>
</evidence>
<evidence type="ECO:0000256" key="5">
    <source>
        <dbReference type="SAM" id="SignalP"/>
    </source>
</evidence>
<name>A0A7S3QX28_DUNTE</name>
<reference evidence="7" key="1">
    <citation type="submission" date="2021-01" db="EMBL/GenBank/DDBJ databases">
        <authorList>
            <person name="Corre E."/>
            <person name="Pelletier E."/>
            <person name="Niang G."/>
            <person name="Scheremetjew M."/>
            <person name="Finn R."/>
            <person name="Kale V."/>
            <person name="Holt S."/>
            <person name="Cochrane G."/>
            <person name="Meng A."/>
            <person name="Brown T."/>
            <person name="Cohen L."/>
        </authorList>
    </citation>
    <scope>NUCLEOTIDE SEQUENCE</scope>
    <source>
        <strain evidence="7">CCMP1320</strain>
    </source>
</reference>
<keyword evidence="3" id="KW-0288">FMN</keyword>
<comment type="similarity">
    <text evidence="4">Belongs to the flavoredoxin family.</text>
</comment>
<dbReference type="InterPro" id="IPR002563">
    <property type="entry name" value="Flavin_Rdtase-like_dom"/>
</dbReference>
<evidence type="ECO:0000256" key="1">
    <source>
        <dbReference type="ARBA" id="ARBA00001917"/>
    </source>
</evidence>
<keyword evidence="2" id="KW-0285">Flavoprotein</keyword>
<evidence type="ECO:0000259" key="6">
    <source>
        <dbReference type="SMART" id="SM00903"/>
    </source>
</evidence>
<organism evidence="7">
    <name type="scientific">Dunaliella tertiolecta</name>
    <name type="common">Green alga</name>
    <dbReference type="NCBI Taxonomy" id="3047"/>
    <lineage>
        <taxon>Eukaryota</taxon>
        <taxon>Viridiplantae</taxon>
        <taxon>Chlorophyta</taxon>
        <taxon>core chlorophytes</taxon>
        <taxon>Chlorophyceae</taxon>
        <taxon>CS clade</taxon>
        <taxon>Chlamydomonadales</taxon>
        <taxon>Dunaliellaceae</taxon>
        <taxon>Dunaliella</taxon>
    </lineage>
</organism>
<feature type="chain" id="PRO_5031041699" description="Flavin reductase like domain-containing protein" evidence="5">
    <location>
        <begin position="24"/>
        <end position="300"/>
    </location>
</feature>
<dbReference type="EMBL" id="HBIP01018594">
    <property type="protein sequence ID" value="CAE0495914.1"/>
    <property type="molecule type" value="Transcribed_RNA"/>
</dbReference>
<feature type="signal peptide" evidence="5">
    <location>
        <begin position="1"/>
        <end position="23"/>
    </location>
</feature>
<sequence>MGGSNTAALLTLGAVAGSSCVWALPKLLKLCCRSLGCTWQKPGQPRFVDMPHPDWKPGVKQTPPFGEQEYIQYDPATKDKASSYALVISAIVPRPIALVSSMSKSGAQNVAPYSYFNVMGHAPPVFCIGINRSPGRGGGKKDTLTNIEESGQFVVNIMSDWYVEAANHTCGDYDPEVDEMSLTGLTPEPSQRVTPPRIKEAAVQMECKLRQVVDVHDASGNPTTAIVIGEVLLFHISKGVASQSPTGKLIVDPTKLRPISRLGGTIYGTSTQLFEIGRPTKPQMHMGAAEYTGGAANIKK</sequence>
<protein>
    <recommendedName>
        <fullName evidence="6">Flavin reductase like domain-containing protein</fullName>
    </recommendedName>
</protein>
<accession>A0A7S3QX28</accession>
<dbReference type="InterPro" id="IPR012349">
    <property type="entry name" value="Split_barrel_FMN-bd"/>
</dbReference>
<gene>
    <name evidence="7" type="ORF">DTER00134_LOCUS10987</name>
</gene>
<evidence type="ECO:0000313" key="7">
    <source>
        <dbReference type="EMBL" id="CAE0495914.1"/>
    </source>
</evidence>